<dbReference type="AlphaFoldDB" id="A0A2S2CQH5"/>
<keyword evidence="2" id="KW-0805">Transcription regulation</keyword>
<dbReference type="PROSITE" id="PS50931">
    <property type="entry name" value="HTH_LYSR"/>
    <property type="match status" value="1"/>
</dbReference>
<keyword evidence="7" id="KW-1185">Reference proteome</keyword>
<dbReference type="PRINTS" id="PR00039">
    <property type="entry name" value="HTHLYSR"/>
</dbReference>
<dbReference type="GO" id="GO:0005829">
    <property type="term" value="C:cytosol"/>
    <property type="evidence" value="ECO:0007669"/>
    <property type="project" value="TreeGrafter"/>
</dbReference>
<dbReference type="InterPro" id="IPR036388">
    <property type="entry name" value="WH-like_DNA-bd_sf"/>
</dbReference>
<feature type="domain" description="HTH lysR-type" evidence="5">
    <location>
        <begin position="4"/>
        <end position="61"/>
    </location>
</feature>
<dbReference type="InterPro" id="IPR000847">
    <property type="entry name" value="LysR_HTH_N"/>
</dbReference>
<dbReference type="FunFam" id="1.10.10.10:FF:000001">
    <property type="entry name" value="LysR family transcriptional regulator"/>
    <property type="match status" value="1"/>
</dbReference>
<dbReference type="EMBL" id="CP029353">
    <property type="protein sequence ID" value="AWK86784.1"/>
    <property type="molecule type" value="Genomic_DNA"/>
</dbReference>
<gene>
    <name evidence="6" type="ORF">DEW08_11530</name>
</gene>
<protein>
    <submittedName>
        <fullName evidence="6">LysR family transcriptional regulator</fullName>
    </submittedName>
</protein>
<dbReference type="KEGG" id="azz:DEW08_11530"/>
<dbReference type="PANTHER" id="PTHR30419">
    <property type="entry name" value="HTH-TYPE TRANSCRIPTIONAL REGULATOR YBHD"/>
    <property type="match status" value="1"/>
</dbReference>
<evidence type="ECO:0000256" key="2">
    <source>
        <dbReference type="ARBA" id="ARBA00023015"/>
    </source>
</evidence>
<evidence type="ECO:0000259" key="5">
    <source>
        <dbReference type="PROSITE" id="PS50931"/>
    </source>
</evidence>
<evidence type="ECO:0000256" key="3">
    <source>
        <dbReference type="ARBA" id="ARBA00023125"/>
    </source>
</evidence>
<dbReference type="RefSeq" id="WP_109327255.1">
    <property type="nucleotide sequence ID" value="NZ_CP029353.1"/>
</dbReference>
<evidence type="ECO:0000313" key="7">
    <source>
        <dbReference type="Proteomes" id="UP000245629"/>
    </source>
</evidence>
<dbReference type="SUPFAM" id="SSF53850">
    <property type="entry name" value="Periplasmic binding protein-like II"/>
    <property type="match status" value="1"/>
</dbReference>
<dbReference type="Proteomes" id="UP000245629">
    <property type="component" value="Chromosome 2"/>
</dbReference>
<dbReference type="Pfam" id="PF00126">
    <property type="entry name" value="HTH_1"/>
    <property type="match status" value="1"/>
</dbReference>
<dbReference type="SUPFAM" id="SSF46785">
    <property type="entry name" value="Winged helix' DNA-binding domain"/>
    <property type="match status" value="1"/>
</dbReference>
<reference evidence="7" key="1">
    <citation type="submission" date="2018-05" db="EMBL/GenBank/DDBJ databases">
        <title>Azospirillum thermophila sp. nov., a novel isolated from hot spring.</title>
        <authorList>
            <person name="Zhao Z."/>
        </authorList>
    </citation>
    <scope>NUCLEOTIDE SEQUENCE [LARGE SCALE GENOMIC DNA]</scope>
    <source>
        <strain evidence="7">CFH 70021</strain>
    </source>
</reference>
<name>A0A2S2CQH5_9PROT</name>
<evidence type="ECO:0000313" key="6">
    <source>
        <dbReference type="EMBL" id="AWK86784.1"/>
    </source>
</evidence>
<accession>A0A2S2CQH5</accession>
<dbReference type="OrthoDB" id="7840053at2"/>
<dbReference type="GO" id="GO:0003677">
    <property type="term" value="F:DNA binding"/>
    <property type="evidence" value="ECO:0007669"/>
    <property type="project" value="UniProtKB-KW"/>
</dbReference>
<dbReference type="GO" id="GO:0003700">
    <property type="term" value="F:DNA-binding transcription factor activity"/>
    <property type="evidence" value="ECO:0007669"/>
    <property type="project" value="InterPro"/>
</dbReference>
<dbReference type="InterPro" id="IPR005119">
    <property type="entry name" value="LysR_subst-bd"/>
</dbReference>
<proteinExistence type="inferred from homology"/>
<keyword evidence="3" id="KW-0238">DNA-binding</keyword>
<dbReference type="InterPro" id="IPR036390">
    <property type="entry name" value="WH_DNA-bd_sf"/>
</dbReference>
<sequence length="305" mass="32613">MRSLSPDQLRSYLTVVESGSFQAAARRLNLTQPAVSLQIRELESRLGVRLLDREGRQAVPTPAGQTLLTRARRILAEIDSALEAMERHRTGSLGRLRLGSGTSVATHLLPAALKRLRERFPGLEITVSTGTAGEIVRRLLDNDFDLAVVTLPVTEDGLEIEPLRDQPAVAILPADLPGAAGLPERVSPADLARFPLILDQRPSRLGQLTAAWFESGGVQPRPIMELASYAAIRSMVAAGMGASVVTSDLVAEAGAPLIVRPLDPPLVVRLAIARRLGQPADPALTLACQALRDLSGPPGFCRHGL</sequence>
<evidence type="ECO:0000256" key="1">
    <source>
        <dbReference type="ARBA" id="ARBA00009437"/>
    </source>
</evidence>
<dbReference type="Gene3D" id="1.10.10.10">
    <property type="entry name" value="Winged helix-like DNA-binding domain superfamily/Winged helix DNA-binding domain"/>
    <property type="match status" value="1"/>
</dbReference>
<dbReference type="Pfam" id="PF03466">
    <property type="entry name" value="LysR_substrate"/>
    <property type="match status" value="1"/>
</dbReference>
<evidence type="ECO:0000256" key="4">
    <source>
        <dbReference type="ARBA" id="ARBA00023163"/>
    </source>
</evidence>
<dbReference type="CDD" id="cd05466">
    <property type="entry name" value="PBP2_LTTR_substrate"/>
    <property type="match status" value="1"/>
</dbReference>
<keyword evidence="4" id="KW-0804">Transcription</keyword>
<comment type="similarity">
    <text evidence="1">Belongs to the LysR transcriptional regulatory family.</text>
</comment>
<dbReference type="Gene3D" id="3.40.190.290">
    <property type="match status" value="1"/>
</dbReference>
<dbReference type="InterPro" id="IPR050950">
    <property type="entry name" value="HTH-type_LysR_regulators"/>
</dbReference>
<organism evidence="6 7">
    <name type="scientific">Azospirillum thermophilum</name>
    <dbReference type="NCBI Taxonomy" id="2202148"/>
    <lineage>
        <taxon>Bacteria</taxon>
        <taxon>Pseudomonadati</taxon>
        <taxon>Pseudomonadota</taxon>
        <taxon>Alphaproteobacteria</taxon>
        <taxon>Rhodospirillales</taxon>
        <taxon>Azospirillaceae</taxon>
        <taxon>Azospirillum</taxon>
    </lineage>
</organism>